<keyword evidence="2 11" id="KW-0808">Transferase</keyword>
<dbReference type="Gene3D" id="3.40.50.300">
    <property type="entry name" value="P-loop containing nucleotide triphosphate hydrolases"/>
    <property type="match status" value="1"/>
</dbReference>
<comment type="subunit">
    <text evidence="11">DNA polymerase III contains a core (composed of alpha, epsilon and theta chains) that associates with a tau subunit. This core dimerizes to form the POLIII' complex. PolIII' associates with the gamma complex (composed of gamma, delta, delta', psi and chi chains) and with the beta chain to form the complete DNA polymerase III complex.</text>
</comment>
<dbReference type="Proteomes" id="UP001596114">
    <property type="component" value="Unassembled WGS sequence"/>
</dbReference>
<evidence type="ECO:0000256" key="2">
    <source>
        <dbReference type="ARBA" id="ARBA00022679"/>
    </source>
</evidence>
<evidence type="ECO:0000256" key="9">
    <source>
        <dbReference type="ARBA" id="ARBA00022932"/>
    </source>
</evidence>
<comment type="catalytic activity">
    <reaction evidence="10 11">
        <text>DNA(n) + a 2'-deoxyribonucleoside 5'-triphosphate = DNA(n+1) + diphosphate</text>
        <dbReference type="Rhea" id="RHEA:22508"/>
        <dbReference type="Rhea" id="RHEA-COMP:17339"/>
        <dbReference type="Rhea" id="RHEA-COMP:17340"/>
        <dbReference type="ChEBI" id="CHEBI:33019"/>
        <dbReference type="ChEBI" id="CHEBI:61560"/>
        <dbReference type="ChEBI" id="CHEBI:173112"/>
        <dbReference type="EC" id="2.7.7.7"/>
    </reaction>
</comment>
<evidence type="ECO:0000256" key="10">
    <source>
        <dbReference type="ARBA" id="ARBA00049244"/>
    </source>
</evidence>
<keyword evidence="6 11" id="KW-0547">Nucleotide-binding</keyword>
<dbReference type="SUPFAM" id="SSF52540">
    <property type="entry name" value="P-loop containing nucleoside triphosphate hydrolases"/>
    <property type="match status" value="1"/>
</dbReference>
<dbReference type="Gene3D" id="3.30.300.150">
    <property type="entry name" value="DNA polymerase III, tau subunit, domain V"/>
    <property type="match status" value="1"/>
</dbReference>
<evidence type="ECO:0000256" key="6">
    <source>
        <dbReference type="ARBA" id="ARBA00022741"/>
    </source>
</evidence>
<dbReference type="Gene3D" id="1.20.272.10">
    <property type="match status" value="1"/>
</dbReference>
<dbReference type="PANTHER" id="PTHR11669">
    <property type="entry name" value="REPLICATION FACTOR C / DNA POLYMERASE III GAMMA-TAU SUBUNIT"/>
    <property type="match status" value="1"/>
</dbReference>
<keyword evidence="4 11" id="KW-0235">DNA replication</keyword>
<dbReference type="CDD" id="cd00009">
    <property type="entry name" value="AAA"/>
    <property type="match status" value="1"/>
</dbReference>
<dbReference type="CDD" id="cd18137">
    <property type="entry name" value="HLD_clamp_pol_III_gamma_tau"/>
    <property type="match status" value="1"/>
</dbReference>
<evidence type="ECO:0000256" key="4">
    <source>
        <dbReference type="ARBA" id="ARBA00022705"/>
    </source>
</evidence>
<dbReference type="NCBIfam" id="NF005942">
    <property type="entry name" value="PRK07994.1"/>
    <property type="match status" value="1"/>
</dbReference>
<feature type="domain" description="AAA+ ATPase" evidence="13">
    <location>
        <begin position="37"/>
        <end position="178"/>
    </location>
</feature>
<dbReference type="EMBL" id="JBHSNF010000001">
    <property type="protein sequence ID" value="MFC5525457.1"/>
    <property type="molecule type" value="Genomic_DNA"/>
</dbReference>
<protein>
    <recommendedName>
        <fullName evidence="11">DNA polymerase III subunit gamma/tau</fullName>
        <ecNumber evidence="11">2.7.7.7</ecNumber>
    </recommendedName>
</protein>
<keyword evidence="7" id="KW-0862">Zinc</keyword>
<dbReference type="InterPro" id="IPR038249">
    <property type="entry name" value="PolIII_tau_V_sf"/>
</dbReference>
<dbReference type="Pfam" id="PF12170">
    <property type="entry name" value="DNA_pol3_tau_5"/>
    <property type="match status" value="1"/>
</dbReference>
<evidence type="ECO:0000313" key="15">
    <source>
        <dbReference type="Proteomes" id="UP001596114"/>
    </source>
</evidence>
<dbReference type="NCBIfam" id="TIGR02397">
    <property type="entry name" value="dnaX_nterm"/>
    <property type="match status" value="1"/>
</dbReference>
<dbReference type="InterPro" id="IPR001270">
    <property type="entry name" value="ClpA/B"/>
</dbReference>
<evidence type="ECO:0000256" key="12">
    <source>
        <dbReference type="SAM" id="MobiDB-lite"/>
    </source>
</evidence>
<accession>A0ABW0QMN3</accession>
<gene>
    <name evidence="11 14" type="primary">dnaX</name>
    <name evidence="14" type="ORF">ACFPPA_06850</name>
</gene>
<feature type="region of interest" description="Disordered" evidence="12">
    <location>
        <begin position="365"/>
        <end position="430"/>
    </location>
</feature>
<evidence type="ECO:0000256" key="7">
    <source>
        <dbReference type="ARBA" id="ARBA00022833"/>
    </source>
</evidence>
<dbReference type="InterPro" id="IPR022754">
    <property type="entry name" value="DNA_pol_III_gamma-3"/>
</dbReference>
<name>A0ABW0QMN3_9GAMM</name>
<dbReference type="PANTHER" id="PTHR11669:SF0">
    <property type="entry name" value="PROTEIN STICHEL-LIKE 2"/>
    <property type="match status" value="1"/>
</dbReference>
<evidence type="ECO:0000259" key="13">
    <source>
        <dbReference type="SMART" id="SM00382"/>
    </source>
</evidence>
<evidence type="ECO:0000256" key="1">
    <source>
        <dbReference type="ARBA" id="ARBA00006360"/>
    </source>
</evidence>
<evidence type="ECO:0000256" key="8">
    <source>
        <dbReference type="ARBA" id="ARBA00022840"/>
    </source>
</evidence>
<reference evidence="15" key="1">
    <citation type="journal article" date="2019" name="Int. J. Syst. Evol. Microbiol.">
        <title>The Global Catalogue of Microorganisms (GCM) 10K type strain sequencing project: providing services to taxonomists for standard genome sequencing and annotation.</title>
        <authorList>
            <consortium name="The Broad Institute Genomics Platform"/>
            <consortium name="The Broad Institute Genome Sequencing Center for Infectious Disease"/>
            <person name="Wu L."/>
            <person name="Ma J."/>
        </authorList>
    </citation>
    <scope>NUCLEOTIDE SEQUENCE [LARGE SCALE GENOMIC DNA]</scope>
    <source>
        <strain evidence="15">CGMCC 1.16619</strain>
    </source>
</reference>
<dbReference type="InterPro" id="IPR027417">
    <property type="entry name" value="P-loop_NTPase"/>
</dbReference>
<comment type="similarity">
    <text evidence="1 11">Belongs to the DnaX/STICHEL family.</text>
</comment>
<dbReference type="SUPFAM" id="SSF48019">
    <property type="entry name" value="post-AAA+ oligomerization domain-like"/>
    <property type="match status" value="1"/>
</dbReference>
<dbReference type="InterPro" id="IPR021029">
    <property type="entry name" value="DNA_pol_III_tau_dom-5"/>
</dbReference>
<evidence type="ECO:0000256" key="11">
    <source>
        <dbReference type="RuleBase" id="RU364063"/>
    </source>
</evidence>
<evidence type="ECO:0000256" key="3">
    <source>
        <dbReference type="ARBA" id="ARBA00022695"/>
    </source>
</evidence>
<keyword evidence="9 11" id="KW-0239">DNA-directed DNA polymerase</keyword>
<dbReference type="SMART" id="SM00382">
    <property type="entry name" value="AAA"/>
    <property type="match status" value="1"/>
</dbReference>
<dbReference type="PRINTS" id="PR00300">
    <property type="entry name" value="CLPPROTEASEA"/>
</dbReference>
<dbReference type="Pfam" id="PF12169">
    <property type="entry name" value="DNA_pol3_gamma3"/>
    <property type="match status" value="1"/>
</dbReference>
<dbReference type="Gene3D" id="1.10.8.60">
    <property type="match status" value="1"/>
</dbReference>
<dbReference type="InterPro" id="IPR003593">
    <property type="entry name" value="AAA+_ATPase"/>
</dbReference>
<dbReference type="NCBIfam" id="NF004046">
    <property type="entry name" value="PRK05563.1"/>
    <property type="match status" value="1"/>
</dbReference>
<dbReference type="InterPro" id="IPR008921">
    <property type="entry name" value="DNA_pol3_clamp-load_cplx_C"/>
</dbReference>
<evidence type="ECO:0000256" key="5">
    <source>
        <dbReference type="ARBA" id="ARBA00022723"/>
    </source>
</evidence>
<proteinExistence type="inferred from homology"/>
<dbReference type="GO" id="GO:0003887">
    <property type="term" value="F:DNA-directed DNA polymerase activity"/>
    <property type="evidence" value="ECO:0007669"/>
    <property type="project" value="UniProtKB-EC"/>
</dbReference>
<keyword evidence="8 11" id="KW-0067">ATP-binding</keyword>
<keyword evidence="5" id="KW-0479">Metal-binding</keyword>
<dbReference type="EC" id="2.7.7.7" evidence="11"/>
<dbReference type="InterPro" id="IPR045085">
    <property type="entry name" value="HLD_clamp_pol_III_gamma_tau"/>
</dbReference>
<dbReference type="Pfam" id="PF22608">
    <property type="entry name" value="DNAX_ATPase_lid"/>
    <property type="match status" value="1"/>
</dbReference>
<feature type="compositionally biased region" description="Low complexity" evidence="12">
    <location>
        <begin position="384"/>
        <end position="430"/>
    </location>
</feature>
<dbReference type="InterPro" id="IPR012763">
    <property type="entry name" value="DNA_pol_III_sug/sutau_N"/>
</dbReference>
<keyword evidence="15" id="KW-1185">Reference proteome</keyword>
<dbReference type="RefSeq" id="WP_377318558.1">
    <property type="nucleotide sequence ID" value="NZ_JBHSNF010000001.1"/>
</dbReference>
<sequence>MSYQVLARKWRPRKFAELVGQEHVVRALTNALDTGRMHHAYLFTGTRGVGKTTIARIFAKSLNCERGQSADPCGECSVCTAVDEGRFVDLLEIDAASNTGVDDVREVIENAQYAPSRGRFKVYLVDEVHMLSKNAFNALLKTLEEPPPHVKFLLATTDPQKLPVTVLSRCLKFNLKRLLPEQISGQMRHILGAENIAYEDAAIAELARAADGSLRDGLSLLDQAIAYGGGALQADDVRTMLGSVARGQVLGVLDALAAGDGERLLAECTRIASYSPDFGGVLDDLASVLHRLQLIQLIPGYRPDEGGDDDHALAGLAERITPEDVQLYYQIATSGRRDLALAPDARTGFEMALLRMLAFRPGDGAPAARAERPVAASPPPKAPSAPRAALAASAARPAMAAEQPKDAAPARPTAPATPATAPAPAPVARDANGLPDWDALIERAGLRGPFGLLAQNAVLRERDGQTLVLALQPAHMSLAVEPMVSQMEERISQALGERIRLRFVGHSQGAAVETPAARAAQARDTAQAAAEQAIEDDPLVQSMKRDFGARVVPQSIKPFDSESGAV</sequence>
<keyword evidence="3 11" id="KW-0548">Nucleotidyltransferase</keyword>
<evidence type="ECO:0000313" key="14">
    <source>
        <dbReference type="EMBL" id="MFC5525457.1"/>
    </source>
</evidence>
<dbReference type="Pfam" id="PF13177">
    <property type="entry name" value="DNA_pol3_delta2"/>
    <property type="match status" value="1"/>
</dbReference>
<comment type="caution">
    <text evidence="14">The sequence shown here is derived from an EMBL/GenBank/DDBJ whole genome shotgun (WGS) entry which is preliminary data.</text>
</comment>
<dbReference type="InterPro" id="IPR050238">
    <property type="entry name" value="DNA_Rep/Repair_Clamp_Loader"/>
</dbReference>
<comment type="function">
    <text evidence="11">DNA polymerase III is a complex, multichain enzyme responsible for most of the replicative synthesis in bacteria. This DNA polymerase also exhibits 3' to 5' exonuclease activity.</text>
</comment>
<organism evidence="14 15">
    <name type="scientific">Rhodanobacter ginsengisoli</name>
    <dbReference type="NCBI Taxonomy" id="418646"/>
    <lineage>
        <taxon>Bacteria</taxon>
        <taxon>Pseudomonadati</taxon>
        <taxon>Pseudomonadota</taxon>
        <taxon>Gammaproteobacteria</taxon>
        <taxon>Lysobacterales</taxon>
        <taxon>Rhodanobacteraceae</taxon>
        <taxon>Rhodanobacter</taxon>
    </lineage>
</organism>